<protein>
    <recommendedName>
        <fullName evidence="9">Major facilitator superfamily (MFS) profile domain-containing protein</fullName>
    </recommendedName>
</protein>
<feature type="compositionally biased region" description="Low complexity" evidence="7">
    <location>
        <begin position="1"/>
        <end position="18"/>
    </location>
</feature>
<feature type="transmembrane region" description="Helical" evidence="8">
    <location>
        <begin position="573"/>
        <end position="591"/>
    </location>
</feature>
<evidence type="ECO:0000256" key="7">
    <source>
        <dbReference type="SAM" id="MobiDB-lite"/>
    </source>
</evidence>
<feature type="compositionally biased region" description="Polar residues" evidence="7">
    <location>
        <begin position="38"/>
        <end position="57"/>
    </location>
</feature>
<evidence type="ECO:0000313" key="10">
    <source>
        <dbReference type="EMBL" id="MDI1486159.1"/>
    </source>
</evidence>
<feature type="transmembrane region" description="Helical" evidence="8">
    <location>
        <begin position="462"/>
        <end position="484"/>
    </location>
</feature>
<feature type="compositionally biased region" description="Basic and acidic residues" evidence="7">
    <location>
        <begin position="22"/>
        <end position="34"/>
    </location>
</feature>
<comment type="similarity">
    <text evidence="2">Belongs to the major facilitator superfamily. TCR/Tet family.</text>
</comment>
<evidence type="ECO:0000256" key="8">
    <source>
        <dbReference type="SAM" id="Phobius"/>
    </source>
</evidence>
<evidence type="ECO:0000256" key="1">
    <source>
        <dbReference type="ARBA" id="ARBA00004141"/>
    </source>
</evidence>
<dbReference type="PANTHER" id="PTHR23501">
    <property type="entry name" value="MAJOR FACILITATOR SUPERFAMILY"/>
    <property type="match status" value="1"/>
</dbReference>
<evidence type="ECO:0000256" key="6">
    <source>
        <dbReference type="ARBA" id="ARBA00023136"/>
    </source>
</evidence>
<feature type="domain" description="Major facilitator superfamily (MFS) profile" evidence="9">
    <location>
        <begin position="102"/>
        <end position="596"/>
    </location>
</feature>
<comment type="subcellular location">
    <subcellularLocation>
        <location evidence="1">Membrane</location>
        <topology evidence="1">Multi-pass membrane protein</topology>
    </subcellularLocation>
</comment>
<feature type="transmembrane region" description="Helical" evidence="8">
    <location>
        <begin position="99"/>
        <end position="117"/>
    </location>
</feature>
<dbReference type="Proteomes" id="UP001161017">
    <property type="component" value="Unassembled WGS sequence"/>
</dbReference>
<dbReference type="PANTHER" id="PTHR23501:SF12">
    <property type="entry name" value="MAJOR FACILITATOR SUPERFAMILY (MFS) PROFILE DOMAIN-CONTAINING PROTEIN-RELATED"/>
    <property type="match status" value="1"/>
</dbReference>
<evidence type="ECO:0000256" key="2">
    <source>
        <dbReference type="ARBA" id="ARBA00007520"/>
    </source>
</evidence>
<dbReference type="FunFam" id="1.20.1250.20:FF:000429">
    <property type="entry name" value="MFS drug efflux transporter, putative"/>
    <property type="match status" value="1"/>
</dbReference>
<dbReference type="InterPro" id="IPR036259">
    <property type="entry name" value="MFS_trans_sf"/>
</dbReference>
<feature type="transmembrane region" description="Helical" evidence="8">
    <location>
        <begin position="496"/>
        <end position="519"/>
    </location>
</feature>
<evidence type="ECO:0000313" key="11">
    <source>
        <dbReference type="Proteomes" id="UP001161017"/>
    </source>
</evidence>
<feature type="transmembrane region" description="Helical" evidence="8">
    <location>
        <begin position="225"/>
        <end position="244"/>
    </location>
</feature>
<dbReference type="InterPro" id="IPR011701">
    <property type="entry name" value="MFS"/>
</dbReference>
<evidence type="ECO:0000256" key="3">
    <source>
        <dbReference type="ARBA" id="ARBA00022448"/>
    </source>
</evidence>
<dbReference type="PROSITE" id="PS50850">
    <property type="entry name" value="MFS"/>
    <property type="match status" value="1"/>
</dbReference>
<evidence type="ECO:0000259" key="9">
    <source>
        <dbReference type="PROSITE" id="PS50850"/>
    </source>
</evidence>
<dbReference type="EMBL" id="JAPUFD010000002">
    <property type="protein sequence ID" value="MDI1486159.1"/>
    <property type="molecule type" value="Genomic_DNA"/>
</dbReference>
<sequence>MAEAAPNTTGAAATFNPASNAETEHGHPLPDAAHDTPPTVNEKANMSHDVSSNSSQLKPEPHSDAASVNGHSGSDVADEKGPPGDQPPEEVRKITGIKWALVVSSILSSTFLFALDNTVVADVQPSIVDRFGEIQKLAWLPIAFLVAAVSTNLIWGKIYGQFNAKWLYIGNVFLFEVGSALCGAAPTMNALIGGRVLAGLGGAGLYIGVMTLLSVNTTEHERPVYIGMTGMTWGLGTVLGPIIGGAFAESSVGWRFAFYINLFIGAVCAPIYLFMLPPYDPRPGIPYKQRLTELDYLGTILMVGASVAGVMAINFGGAIYAWNSGQTISCFVVSGVLWIVFGLQQAYCVLTTKDRRIFPCQFLFHKTLVILFMQMSSSVTIFFVPIYFIPLYFQFARNDSAIEAGVRLLPLICLLVFAVTLNGAMMSKYGYYMPWYLAGGILALIGSALMYTVDLNTSTSKIYGYTVLLGIGGGMYAQAGFAIAQVKVKPQEIPMAIGFISLAQIGGATIALAIANSVFLNQATSSILTILPNVPRGIVQGAVSGSGSTFFQTLDPSVKEAVLRAVTDAISRIYILAITGAALTIVLAVFMSREKLFLQAAAAG</sequence>
<keyword evidence="3" id="KW-0813">Transport</keyword>
<gene>
    <name evidence="10" type="ORF">OHK93_004350</name>
</gene>
<feature type="transmembrane region" description="Helical" evidence="8">
    <location>
        <begin position="431"/>
        <end position="450"/>
    </location>
</feature>
<dbReference type="Gene3D" id="1.20.1250.20">
    <property type="entry name" value="MFS general substrate transporter like domains"/>
    <property type="match status" value="1"/>
</dbReference>
<keyword evidence="11" id="KW-1185">Reference proteome</keyword>
<proteinExistence type="inferred from homology"/>
<comment type="caution">
    <text evidence="10">The sequence shown here is derived from an EMBL/GenBank/DDBJ whole genome shotgun (WGS) entry which is preliminary data.</text>
</comment>
<keyword evidence="6 8" id="KW-0472">Membrane</keyword>
<dbReference type="CDD" id="cd17502">
    <property type="entry name" value="MFS_Azr1_MDR_like"/>
    <property type="match status" value="1"/>
</dbReference>
<feature type="transmembrane region" description="Helical" evidence="8">
    <location>
        <begin position="405"/>
        <end position="424"/>
    </location>
</feature>
<feature type="transmembrane region" description="Helical" evidence="8">
    <location>
        <begin position="192"/>
        <end position="213"/>
    </location>
</feature>
<feature type="transmembrane region" description="Helical" evidence="8">
    <location>
        <begin position="296"/>
        <end position="320"/>
    </location>
</feature>
<feature type="transmembrane region" description="Helical" evidence="8">
    <location>
        <begin position="167"/>
        <end position="186"/>
    </location>
</feature>
<feature type="transmembrane region" description="Helical" evidence="8">
    <location>
        <begin position="256"/>
        <end position="275"/>
    </location>
</feature>
<accession>A0AA43QIA8</accession>
<feature type="transmembrane region" description="Helical" evidence="8">
    <location>
        <begin position="137"/>
        <end position="155"/>
    </location>
</feature>
<organism evidence="10 11">
    <name type="scientific">Ramalina farinacea</name>
    <dbReference type="NCBI Taxonomy" id="258253"/>
    <lineage>
        <taxon>Eukaryota</taxon>
        <taxon>Fungi</taxon>
        <taxon>Dikarya</taxon>
        <taxon>Ascomycota</taxon>
        <taxon>Pezizomycotina</taxon>
        <taxon>Lecanoromycetes</taxon>
        <taxon>OSLEUM clade</taxon>
        <taxon>Lecanoromycetidae</taxon>
        <taxon>Lecanorales</taxon>
        <taxon>Lecanorineae</taxon>
        <taxon>Ramalinaceae</taxon>
        <taxon>Ramalina</taxon>
    </lineage>
</organism>
<reference evidence="10" key="1">
    <citation type="journal article" date="2023" name="Genome Biol. Evol.">
        <title>First Whole Genome Sequence and Flow Cytometry Genome Size Data for the Lichen-Forming Fungus Ramalina farinacea (Ascomycota).</title>
        <authorList>
            <person name="Llewellyn T."/>
            <person name="Mian S."/>
            <person name="Hill R."/>
            <person name="Leitch I.J."/>
            <person name="Gaya E."/>
        </authorList>
    </citation>
    <scope>NUCLEOTIDE SEQUENCE</scope>
    <source>
        <strain evidence="10">LIQ254RAFAR</strain>
    </source>
</reference>
<dbReference type="GO" id="GO:0022857">
    <property type="term" value="F:transmembrane transporter activity"/>
    <property type="evidence" value="ECO:0007669"/>
    <property type="project" value="InterPro"/>
</dbReference>
<evidence type="ECO:0000256" key="4">
    <source>
        <dbReference type="ARBA" id="ARBA00022692"/>
    </source>
</evidence>
<dbReference type="Pfam" id="PF07690">
    <property type="entry name" value="MFS_1"/>
    <property type="match status" value="1"/>
</dbReference>
<dbReference type="GO" id="GO:0005886">
    <property type="term" value="C:plasma membrane"/>
    <property type="evidence" value="ECO:0007669"/>
    <property type="project" value="TreeGrafter"/>
</dbReference>
<dbReference type="SUPFAM" id="SSF103473">
    <property type="entry name" value="MFS general substrate transporter"/>
    <property type="match status" value="1"/>
</dbReference>
<dbReference type="InterPro" id="IPR020846">
    <property type="entry name" value="MFS_dom"/>
</dbReference>
<name>A0AA43QIA8_9LECA</name>
<keyword evidence="4 8" id="KW-0812">Transmembrane</keyword>
<feature type="transmembrane region" description="Helical" evidence="8">
    <location>
        <begin position="368"/>
        <end position="393"/>
    </location>
</feature>
<feature type="transmembrane region" description="Helical" evidence="8">
    <location>
        <begin position="326"/>
        <end position="347"/>
    </location>
</feature>
<keyword evidence="5 8" id="KW-1133">Transmembrane helix</keyword>
<feature type="region of interest" description="Disordered" evidence="7">
    <location>
        <begin position="1"/>
        <end position="90"/>
    </location>
</feature>
<dbReference type="AlphaFoldDB" id="A0AA43QIA8"/>
<evidence type="ECO:0000256" key="5">
    <source>
        <dbReference type="ARBA" id="ARBA00022989"/>
    </source>
</evidence>